<keyword evidence="2" id="KW-1185">Reference proteome</keyword>
<sequence length="81" mass="8910">MTESQVNAYLAKANYETTAKYSINVPKLDEIVTHIPAPSKSEVHILPLSLENNSTIVGTMSILDQLATDFSLPNNKKGTEY</sequence>
<accession>A0A6S7KTZ4</accession>
<name>A0A6S7KTZ4_PARCT</name>
<feature type="non-terminal residue" evidence="1">
    <location>
        <position position="81"/>
    </location>
</feature>
<evidence type="ECO:0000313" key="1">
    <source>
        <dbReference type="EMBL" id="CAB4046324.1"/>
    </source>
</evidence>
<reference evidence="1" key="1">
    <citation type="submission" date="2020-04" db="EMBL/GenBank/DDBJ databases">
        <authorList>
            <person name="Alioto T."/>
            <person name="Alioto T."/>
            <person name="Gomez Garrido J."/>
        </authorList>
    </citation>
    <scope>NUCLEOTIDE SEQUENCE</scope>
    <source>
        <strain evidence="1">A484AB</strain>
    </source>
</reference>
<dbReference type="EMBL" id="CACRXK020050029">
    <property type="protein sequence ID" value="CAB4046324.1"/>
    <property type="molecule type" value="Genomic_DNA"/>
</dbReference>
<protein>
    <submittedName>
        <fullName evidence="1">Uncharacterized protein</fullName>
    </submittedName>
</protein>
<evidence type="ECO:0000313" key="2">
    <source>
        <dbReference type="Proteomes" id="UP001152795"/>
    </source>
</evidence>
<proteinExistence type="predicted"/>
<comment type="caution">
    <text evidence="1">The sequence shown here is derived from an EMBL/GenBank/DDBJ whole genome shotgun (WGS) entry which is preliminary data.</text>
</comment>
<organism evidence="1 2">
    <name type="scientific">Paramuricea clavata</name>
    <name type="common">Red gorgonian</name>
    <name type="synonym">Violescent sea-whip</name>
    <dbReference type="NCBI Taxonomy" id="317549"/>
    <lineage>
        <taxon>Eukaryota</taxon>
        <taxon>Metazoa</taxon>
        <taxon>Cnidaria</taxon>
        <taxon>Anthozoa</taxon>
        <taxon>Octocorallia</taxon>
        <taxon>Malacalcyonacea</taxon>
        <taxon>Plexauridae</taxon>
        <taxon>Paramuricea</taxon>
    </lineage>
</organism>
<dbReference type="AlphaFoldDB" id="A0A6S7KTZ4"/>
<dbReference type="Proteomes" id="UP001152795">
    <property type="component" value="Unassembled WGS sequence"/>
</dbReference>
<gene>
    <name evidence="1" type="ORF">PACLA_8A012069</name>
</gene>